<dbReference type="PROSITE" id="PS51873">
    <property type="entry name" value="TRIAD"/>
    <property type="match status" value="1"/>
</dbReference>
<dbReference type="AlphaFoldDB" id="A0A8H5D548"/>
<dbReference type="PANTHER" id="PTHR11685">
    <property type="entry name" value="RBR FAMILY RING FINGER AND IBR DOMAIN-CONTAINING"/>
    <property type="match status" value="1"/>
</dbReference>
<name>A0A8H5D548_9AGAR</name>
<evidence type="ECO:0000256" key="5">
    <source>
        <dbReference type="ARBA" id="ARBA00022737"/>
    </source>
</evidence>
<dbReference type="OrthoDB" id="9977870at2759"/>
<organism evidence="11 12">
    <name type="scientific">Leucocoprinus leucothites</name>
    <dbReference type="NCBI Taxonomy" id="201217"/>
    <lineage>
        <taxon>Eukaryota</taxon>
        <taxon>Fungi</taxon>
        <taxon>Dikarya</taxon>
        <taxon>Basidiomycota</taxon>
        <taxon>Agaricomycotina</taxon>
        <taxon>Agaricomycetes</taxon>
        <taxon>Agaricomycetidae</taxon>
        <taxon>Agaricales</taxon>
        <taxon>Agaricineae</taxon>
        <taxon>Agaricaceae</taxon>
        <taxon>Leucocoprinus</taxon>
    </lineage>
</organism>
<dbReference type="InterPro" id="IPR044066">
    <property type="entry name" value="TRIAD_supradom"/>
</dbReference>
<keyword evidence="8" id="KW-0862">Zinc</keyword>
<comment type="catalytic activity">
    <reaction evidence="1">
        <text>[E2 ubiquitin-conjugating enzyme]-S-ubiquitinyl-L-cysteine + [acceptor protein]-L-lysine = [E2 ubiquitin-conjugating enzyme]-L-cysteine + [acceptor protein]-N(6)-ubiquitinyl-L-lysine.</text>
        <dbReference type="EC" id="2.3.2.31"/>
    </reaction>
</comment>
<dbReference type="InterPro" id="IPR002867">
    <property type="entry name" value="IBR_dom"/>
</dbReference>
<evidence type="ECO:0000256" key="8">
    <source>
        <dbReference type="ARBA" id="ARBA00022833"/>
    </source>
</evidence>
<evidence type="ECO:0000313" key="11">
    <source>
        <dbReference type="EMBL" id="KAF5353319.1"/>
    </source>
</evidence>
<dbReference type="EC" id="2.3.2.31" evidence="2"/>
<keyword evidence="5" id="KW-0677">Repeat</keyword>
<dbReference type="PROSITE" id="PS00518">
    <property type="entry name" value="ZF_RING_1"/>
    <property type="match status" value="1"/>
</dbReference>
<dbReference type="Gene3D" id="1.20.120.1750">
    <property type="match status" value="1"/>
</dbReference>
<evidence type="ECO:0000256" key="1">
    <source>
        <dbReference type="ARBA" id="ARBA00001798"/>
    </source>
</evidence>
<keyword evidence="6" id="KW-0863">Zinc-finger</keyword>
<dbReference type="CDD" id="cd20335">
    <property type="entry name" value="BRcat_RBR"/>
    <property type="match status" value="1"/>
</dbReference>
<protein>
    <recommendedName>
        <fullName evidence="2">RBR-type E3 ubiquitin transferase</fullName>
        <ecNumber evidence="2">2.3.2.31</ecNumber>
    </recommendedName>
</protein>
<accession>A0A8H5D548</accession>
<dbReference type="GO" id="GO:0061630">
    <property type="term" value="F:ubiquitin protein ligase activity"/>
    <property type="evidence" value="ECO:0007669"/>
    <property type="project" value="UniProtKB-EC"/>
</dbReference>
<dbReference type="GO" id="GO:0016567">
    <property type="term" value="P:protein ubiquitination"/>
    <property type="evidence" value="ECO:0007669"/>
    <property type="project" value="InterPro"/>
</dbReference>
<comment type="caution">
    <text evidence="11">The sequence shown here is derived from an EMBL/GenBank/DDBJ whole genome shotgun (WGS) entry which is preliminary data.</text>
</comment>
<evidence type="ECO:0000313" key="12">
    <source>
        <dbReference type="Proteomes" id="UP000559027"/>
    </source>
</evidence>
<reference evidence="11 12" key="1">
    <citation type="journal article" date="2020" name="ISME J.">
        <title>Uncovering the hidden diversity of litter-decomposition mechanisms in mushroom-forming fungi.</title>
        <authorList>
            <person name="Floudas D."/>
            <person name="Bentzer J."/>
            <person name="Ahren D."/>
            <person name="Johansson T."/>
            <person name="Persson P."/>
            <person name="Tunlid A."/>
        </authorList>
    </citation>
    <scope>NUCLEOTIDE SEQUENCE [LARGE SCALE GENOMIC DNA]</scope>
    <source>
        <strain evidence="11 12">CBS 146.42</strain>
    </source>
</reference>
<dbReference type="SMART" id="SM00647">
    <property type="entry name" value="IBR"/>
    <property type="match status" value="2"/>
</dbReference>
<evidence type="ECO:0000256" key="6">
    <source>
        <dbReference type="ARBA" id="ARBA00022771"/>
    </source>
</evidence>
<dbReference type="SUPFAM" id="SSF57850">
    <property type="entry name" value="RING/U-box"/>
    <property type="match status" value="1"/>
</dbReference>
<evidence type="ECO:0000259" key="10">
    <source>
        <dbReference type="PROSITE" id="PS51873"/>
    </source>
</evidence>
<evidence type="ECO:0000256" key="4">
    <source>
        <dbReference type="ARBA" id="ARBA00022723"/>
    </source>
</evidence>
<dbReference type="GO" id="GO:0008270">
    <property type="term" value="F:zinc ion binding"/>
    <property type="evidence" value="ECO:0007669"/>
    <property type="project" value="UniProtKB-KW"/>
</dbReference>
<dbReference type="InterPro" id="IPR017907">
    <property type="entry name" value="Znf_RING_CS"/>
</dbReference>
<dbReference type="CDD" id="cd22584">
    <property type="entry name" value="Rcat_RBR_unk"/>
    <property type="match status" value="1"/>
</dbReference>
<sequence length="550" mass="60434">MSYLNFDNDEEGIRNANQALDDVRALLQRRTGTSSIGATASSSVDRDFALHFQLENLEDMLREITDARFARMLSGEDDDGVVVMRSENVEMLMFIVMTAREMLLRDRSDSPVMRPRIHRVPTPAPTSRAGGSGSGSKARSLSVDSRDSDEQNLIFLASPYSSTDLSALDEDKNLDLGLPSRPPNTTKGKQRASPQVDVINNRGQRSSARKGIIVGQPGLVDEGDDVILLHQEDRSSSSASPASPSSPWFLNLQRSIRGHVESPSVVASKSLPLNGPPTGAHSIAYPYFGWSSPPSDDEHSDVQIPSPTLSVTDFLSTFEKLKYYENPSNISIAPSMCSSTESFHSDPCVACGDPANTLGSLATPCGHWYCNICVVNLVTAYISDESLHPLRCCKTAIPTCSIEILLCDTKEVLSPFMEKLEEYSTPHDKRTYCPQRGCHRFITPSKPPATAGIIFKRLTVNSQNSAYCPTCSVSVCILCKELAHPGEKCEENKNIARLHELAKEKEWQTCSNCHSIVEKIEGCLHMTCRCGYEFCYRCGEKYTGPGMCGH</sequence>
<evidence type="ECO:0000256" key="3">
    <source>
        <dbReference type="ARBA" id="ARBA00022679"/>
    </source>
</evidence>
<keyword evidence="4" id="KW-0479">Metal-binding</keyword>
<feature type="region of interest" description="Disordered" evidence="9">
    <location>
        <begin position="172"/>
        <end position="211"/>
    </location>
</feature>
<feature type="region of interest" description="Disordered" evidence="9">
    <location>
        <begin position="107"/>
        <end position="145"/>
    </location>
</feature>
<dbReference type="EMBL" id="JAACJO010000010">
    <property type="protein sequence ID" value="KAF5353319.1"/>
    <property type="molecule type" value="Genomic_DNA"/>
</dbReference>
<keyword evidence="7" id="KW-0833">Ubl conjugation pathway</keyword>
<evidence type="ECO:0000256" key="2">
    <source>
        <dbReference type="ARBA" id="ARBA00012251"/>
    </source>
</evidence>
<evidence type="ECO:0000256" key="9">
    <source>
        <dbReference type="SAM" id="MobiDB-lite"/>
    </source>
</evidence>
<keyword evidence="3" id="KW-0808">Transferase</keyword>
<dbReference type="Proteomes" id="UP000559027">
    <property type="component" value="Unassembled WGS sequence"/>
</dbReference>
<evidence type="ECO:0000256" key="7">
    <source>
        <dbReference type="ARBA" id="ARBA00022786"/>
    </source>
</evidence>
<dbReference type="Pfam" id="PF01485">
    <property type="entry name" value="IBR"/>
    <property type="match status" value="2"/>
</dbReference>
<keyword evidence="12" id="KW-1185">Reference proteome</keyword>
<dbReference type="InterPro" id="IPR031127">
    <property type="entry name" value="E3_UB_ligase_RBR"/>
</dbReference>
<gene>
    <name evidence="11" type="ORF">D9756_007980</name>
</gene>
<proteinExistence type="predicted"/>
<feature type="domain" description="RING-type" evidence="10">
    <location>
        <begin position="341"/>
        <end position="550"/>
    </location>
</feature>